<dbReference type="KEGG" id="age:AA314_00242"/>
<dbReference type="AlphaFoldDB" id="A0AAC8Q0I6"/>
<organism evidence="2 4">
    <name type="scientific">Archangium gephyra</name>
    <dbReference type="NCBI Taxonomy" id="48"/>
    <lineage>
        <taxon>Bacteria</taxon>
        <taxon>Pseudomonadati</taxon>
        <taxon>Myxococcota</taxon>
        <taxon>Myxococcia</taxon>
        <taxon>Myxococcales</taxon>
        <taxon>Cystobacterineae</taxon>
        <taxon>Archangiaceae</taxon>
        <taxon>Archangium</taxon>
    </lineage>
</organism>
<evidence type="ECO:0000313" key="4">
    <source>
        <dbReference type="Proteomes" id="UP000035579"/>
    </source>
</evidence>
<reference evidence="2 4" key="1">
    <citation type="submission" date="2015-05" db="EMBL/GenBank/DDBJ databases">
        <title>Genome assembly of Archangium gephyra DSM 2261.</title>
        <authorList>
            <person name="Sharma G."/>
            <person name="Subramanian S."/>
        </authorList>
    </citation>
    <scope>NUCLEOTIDE SEQUENCE [LARGE SCALE GENOMIC DNA]</scope>
    <source>
        <strain evidence="2 4">DSM 2261</strain>
    </source>
</reference>
<sequence length="168" mass="17590">MKKTLAALAALALVPTAAAALDVVAPHPGTVLTTTYYSSGTFHGAVDISGNCNVDPIDLPLLGTRTWNFTIRTTGAVCTGSGSGNHNAVSTTLSDGRVLRLWHFIKTASSYDKTCDRCQLGVVGATGAVTTAQTHIEVDKNGTNLTSWYSGYTVKGEFLDRGEIIGVL</sequence>
<accession>A0AAC8Q0I6</accession>
<dbReference type="Proteomes" id="UP000035579">
    <property type="component" value="Chromosome"/>
</dbReference>
<gene>
    <name evidence="2" type="ORF">AA314_00242</name>
    <name evidence="3" type="ORF">ATI61_10615</name>
</gene>
<dbReference type="RefSeq" id="WP_047853934.1">
    <property type="nucleotide sequence ID" value="NZ_CP011509.1"/>
</dbReference>
<proteinExistence type="predicted"/>
<keyword evidence="5" id="KW-1185">Reference proteome</keyword>
<keyword evidence="1" id="KW-0732">Signal</keyword>
<name>A0AAC8Q0I6_9BACT</name>
<protein>
    <submittedName>
        <fullName evidence="2">Peptidase, M23/M37 family</fullName>
    </submittedName>
</protein>
<dbReference type="EMBL" id="QUMU01000006">
    <property type="protein sequence ID" value="REG30546.1"/>
    <property type="molecule type" value="Genomic_DNA"/>
</dbReference>
<dbReference type="Proteomes" id="UP000256345">
    <property type="component" value="Unassembled WGS sequence"/>
</dbReference>
<evidence type="ECO:0000256" key="1">
    <source>
        <dbReference type="SAM" id="SignalP"/>
    </source>
</evidence>
<dbReference type="EMBL" id="CP011509">
    <property type="protein sequence ID" value="AKI98615.1"/>
    <property type="molecule type" value="Genomic_DNA"/>
</dbReference>
<evidence type="ECO:0000313" key="5">
    <source>
        <dbReference type="Proteomes" id="UP000256345"/>
    </source>
</evidence>
<feature type="signal peptide" evidence="1">
    <location>
        <begin position="1"/>
        <end position="19"/>
    </location>
</feature>
<reference evidence="3 5" key="2">
    <citation type="submission" date="2018-08" db="EMBL/GenBank/DDBJ databases">
        <title>Genomic Encyclopedia of Archaeal and Bacterial Type Strains, Phase II (KMG-II): from individual species to whole genera.</title>
        <authorList>
            <person name="Goeker M."/>
        </authorList>
    </citation>
    <scope>NUCLEOTIDE SEQUENCE [LARGE SCALE GENOMIC DNA]</scope>
    <source>
        <strain evidence="3 5">DSM 2261</strain>
    </source>
</reference>
<feature type="chain" id="PRO_5042068529" evidence="1">
    <location>
        <begin position="20"/>
        <end position="168"/>
    </location>
</feature>
<evidence type="ECO:0000313" key="2">
    <source>
        <dbReference type="EMBL" id="AKI98615.1"/>
    </source>
</evidence>
<evidence type="ECO:0000313" key="3">
    <source>
        <dbReference type="EMBL" id="REG30546.1"/>
    </source>
</evidence>